<evidence type="ECO:0000256" key="3">
    <source>
        <dbReference type="ARBA" id="ARBA00022676"/>
    </source>
</evidence>
<comment type="similarity">
    <text evidence="2">Belongs to the glycosyltransferase 29 family.</text>
</comment>
<evidence type="ECO:0000313" key="14">
    <source>
        <dbReference type="EMBL" id="EEN54618.1"/>
    </source>
</evidence>
<dbReference type="EMBL" id="GG666565">
    <property type="protein sequence ID" value="EEN54618.1"/>
    <property type="molecule type" value="Genomic_DNA"/>
</dbReference>
<gene>
    <name evidence="14" type="ORF">BRAFLDRAFT_67000</name>
</gene>
<evidence type="ECO:0000256" key="11">
    <source>
        <dbReference type="ARBA" id="ARBA00023180"/>
    </source>
</evidence>
<evidence type="ECO:0000256" key="6">
    <source>
        <dbReference type="ARBA" id="ARBA00022968"/>
    </source>
</evidence>
<keyword evidence="9 13" id="KW-0472">Membrane</keyword>
<keyword evidence="5 13" id="KW-0812">Transmembrane</keyword>
<keyword evidence="10" id="KW-1015">Disulfide bond</keyword>
<comment type="subcellular location">
    <subcellularLocation>
        <location evidence="1">Golgi apparatus membrane</location>
        <topology evidence="1">Single-pass type II membrane protein</topology>
    </subcellularLocation>
</comment>
<evidence type="ECO:0000256" key="13">
    <source>
        <dbReference type="SAM" id="Phobius"/>
    </source>
</evidence>
<evidence type="ECO:0000256" key="4">
    <source>
        <dbReference type="ARBA" id="ARBA00022679"/>
    </source>
</evidence>
<evidence type="ECO:0000256" key="10">
    <source>
        <dbReference type="ARBA" id="ARBA00023157"/>
    </source>
</evidence>
<keyword evidence="4" id="KW-0808">Transferase</keyword>
<dbReference type="AlphaFoldDB" id="C3YYH8"/>
<evidence type="ECO:0000256" key="9">
    <source>
        <dbReference type="ARBA" id="ARBA00023136"/>
    </source>
</evidence>
<evidence type="ECO:0000256" key="12">
    <source>
        <dbReference type="PIRSR" id="PIRSR005557-2"/>
    </source>
</evidence>
<dbReference type="Gene3D" id="3.90.1480.20">
    <property type="entry name" value="Glycosyl transferase family 29"/>
    <property type="match status" value="1"/>
</dbReference>
<keyword evidence="3" id="KW-0328">Glycosyltransferase</keyword>
<dbReference type="eggNOG" id="KOG2692">
    <property type="taxonomic scope" value="Eukaryota"/>
</dbReference>
<dbReference type="InterPro" id="IPR050943">
    <property type="entry name" value="Glycosyltr_29_Sialyltrsf"/>
</dbReference>
<organism>
    <name type="scientific">Branchiostoma floridae</name>
    <name type="common">Florida lancelet</name>
    <name type="synonym">Amphioxus</name>
    <dbReference type="NCBI Taxonomy" id="7739"/>
    <lineage>
        <taxon>Eukaryota</taxon>
        <taxon>Metazoa</taxon>
        <taxon>Chordata</taxon>
        <taxon>Cephalochordata</taxon>
        <taxon>Leptocardii</taxon>
        <taxon>Amphioxiformes</taxon>
        <taxon>Branchiostomatidae</taxon>
        <taxon>Branchiostoma</taxon>
    </lineage>
</organism>
<evidence type="ECO:0000256" key="7">
    <source>
        <dbReference type="ARBA" id="ARBA00022989"/>
    </source>
</evidence>
<dbReference type="InterPro" id="IPR038578">
    <property type="entry name" value="GT29-like_sf"/>
</dbReference>
<dbReference type="PANTHER" id="PTHR11987">
    <property type="entry name" value="ALPHA-2,8-SIALYLTRANSFERASE"/>
    <property type="match status" value="1"/>
</dbReference>
<evidence type="ECO:0000256" key="1">
    <source>
        <dbReference type="ARBA" id="ARBA00004323"/>
    </source>
</evidence>
<accession>C3YYH8</accession>
<keyword evidence="7 13" id="KW-1133">Transmembrane helix</keyword>
<dbReference type="PIRSF" id="PIRSF005557">
    <property type="entry name" value="Sialyl_trans"/>
    <property type="match status" value="1"/>
</dbReference>
<dbReference type="CDD" id="cd23963">
    <property type="entry name" value="GT29_ST8SIA"/>
    <property type="match status" value="1"/>
</dbReference>
<dbReference type="InParanoid" id="C3YYH8"/>
<dbReference type="InterPro" id="IPR001675">
    <property type="entry name" value="Glyco_trans_29"/>
</dbReference>
<feature type="transmembrane region" description="Helical" evidence="13">
    <location>
        <begin position="15"/>
        <end position="35"/>
    </location>
</feature>
<dbReference type="GO" id="GO:0008373">
    <property type="term" value="F:sialyltransferase activity"/>
    <property type="evidence" value="ECO:0007669"/>
    <property type="project" value="InterPro"/>
</dbReference>
<dbReference type="Pfam" id="PF00777">
    <property type="entry name" value="Glyco_transf_29"/>
    <property type="match status" value="1"/>
</dbReference>
<dbReference type="STRING" id="7739.C3YYH8"/>
<reference evidence="14" key="1">
    <citation type="journal article" date="2008" name="Nature">
        <title>The amphioxus genome and the evolution of the chordate karyotype.</title>
        <authorList>
            <consortium name="US DOE Joint Genome Institute (JGI-PGF)"/>
            <person name="Putnam N.H."/>
            <person name="Butts T."/>
            <person name="Ferrier D.E.K."/>
            <person name="Furlong R.F."/>
            <person name="Hellsten U."/>
            <person name="Kawashima T."/>
            <person name="Robinson-Rechavi M."/>
            <person name="Shoguchi E."/>
            <person name="Terry A."/>
            <person name="Yu J.-K."/>
            <person name="Benito-Gutierrez E.L."/>
            <person name="Dubchak I."/>
            <person name="Garcia-Fernandez J."/>
            <person name="Gibson-Brown J.J."/>
            <person name="Grigoriev I.V."/>
            <person name="Horton A.C."/>
            <person name="de Jong P.J."/>
            <person name="Jurka J."/>
            <person name="Kapitonov V.V."/>
            <person name="Kohara Y."/>
            <person name="Kuroki Y."/>
            <person name="Lindquist E."/>
            <person name="Lucas S."/>
            <person name="Osoegawa K."/>
            <person name="Pennacchio L.A."/>
            <person name="Salamov A.A."/>
            <person name="Satou Y."/>
            <person name="Sauka-Spengler T."/>
            <person name="Schmutz J."/>
            <person name="Shin-I T."/>
            <person name="Toyoda A."/>
            <person name="Bronner-Fraser M."/>
            <person name="Fujiyama A."/>
            <person name="Holland L.Z."/>
            <person name="Holland P.W.H."/>
            <person name="Satoh N."/>
            <person name="Rokhsar D.S."/>
        </authorList>
    </citation>
    <scope>NUCLEOTIDE SEQUENCE [LARGE SCALE GENOMIC DNA]</scope>
    <source>
        <strain evidence="14">S238N-H82</strain>
        <tissue evidence="14">Testes</tissue>
    </source>
</reference>
<evidence type="ECO:0000256" key="5">
    <source>
        <dbReference type="ARBA" id="ARBA00022692"/>
    </source>
</evidence>
<name>C3YYH8_BRAFL</name>
<feature type="disulfide bond" evidence="12">
    <location>
        <begin position="162"/>
        <end position="315"/>
    </location>
</feature>
<evidence type="ECO:0000256" key="8">
    <source>
        <dbReference type="ARBA" id="ARBA00023034"/>
    </source>
</evidence>
<dbReference type="PANTHER" id="PTHR11987:SF53">
    <property type="entry name" value="ALPHA-2,8-SIALYLTRANSFERASE 8F-LIKE"/>
    <property type="match status" value="1"/>
</dbReference>
<keyword evidence="8" id="KW-0333">Golgi apparatus</keyword>
<sequence>MGGLSHIRALRMRPIFKMYLILSCFVGFTTVFMLLKLRNTLRQNMLDRMSRAQLQSVPQFVEAPHADGNMNYSTNATETEMGKRLSSIEHGWVFDHSELIRLRTKLSTIHTREDFTMTRNNTPLHSQVPFTSERRRYNVSELLYNRLPQGPPDFQTKRFKNCSIVGSSGILSRSGCGPQIDSSEFIFRFNIPPLVGQYTDDVGKRTDLVTCNRHRFNKRLSNLDSSKDRKLFKGILNGQFPTLSYIWLHPFSILRDVRNILSFPDVLKKIESPVKAVFSNPRYIIRSHRFWEKNGVKEKIMTSGFTFVSFALEVCDELHVYGFWPYLEDRRGNRIGYHYTDDNHYGRGLTTRGHKMPREFTKLLDLYKKGVLRLVTDKCIS</sequence>
<evidence type="ECO:0000256" key="2">
    <source>
        <dbReference type="ARBA" id="ARBA00006003"/>
    </source>
</evidence>
<keyword evidence="6" id="KW-0735">Signal-anchor</keyword>
<dbReference type="InterPro" id="IPR012163">
    <property type="entry name" value="Sialyl_trans"/>
</dbReference>
<dbReference type="GO" id="GO:0000139">
    <property type="term" value="C:Golgi membrane"/>
    <property type="evidence" value="ECO:0007669"/>
    <property type="project" value="UniProtKB-SubCell"/>
</dbReference>
<protein>
    <submittedName>
        <fullName evidence="14">Uncharacterized protein</fullName>
    </submittedName>
</protein>
<proteinExistence type="inferred from homology"/>
<keyword evidence="11" id="KW-0325">Glycoprotein</keyword>